<keyword evidence="6 8" id="KW-0067">ATP-binding</keyword>
<dbReference type="InterPro" id="IPR018483">
    <property type="entry name" value="Carb_kinase_FGGY_CS"/>
</dbReference>
<dbReference type="Gene3D" id="3.30.420.40">
    <property type="match status" value="2"/>
</dbReference>
<reference evidence="13 14" key="1">
    <citation type="submission" date="2016-02" db="EMBL/GenBank/DDBJ databases">
        <title>Draft genome sequence of hydrocarbon degrading Staphylococcus saprophyticus Strain CNV2, isolated from crude-oil contaminated soil from Noonmati Oil Refinery, Guwahati, Assam, India.</title>
        <authorList>
            <person name="Mukherjee A."/>
            <person name="Chettri B."/>
            <person name="Langpoklakpam J."/>
            <person name="Singh A.K."/>
            <person name="Chattopadhyay D.J."/>
        </authorList>
    </citation>
    <scope>NUCLEOTIDE SEQUENCE [LARGE SCALE GENOMIC DNA]</scope>
    <source>
        <strain evidence="13 14">CNV2</strain>
    </source>
</reference>
<dbReference type="NCBIfam" id="TIGR01312">
    <property type="entry name" value="XylB"/>
    <property type="match status" value="1"/>
</dbReference>
<dbReference type="GO" id="GO:0005998">
    <property type="term" value="P:xylulose catabolic process"/>
    <property type="evidence" value="ECO:0007669"/>
    <property type="project" value="UniProtKB-UniRule"/>
</dbReference>
<accession>A0A151A3Z3</accession>
<sequence length="496" mass="54921">MENVVLGIDLGTSSVKTIAVNKQGEVVTTVSEPLELIQNFPGYNEQDPEAWFEATKKTITAIIQDSAMQDKRIEGISFSGQMHGLVPLDKSRNLIRNAILWNDTRTTKQCEQLAQRYGDTLLKNPILEGFTLPKLLWLKQHEPDNWNKLDVFVLPKDYVRYRLTGELHMEYSDAAGTLLLDPETNEWAEDIANDLELGDIFPPLVASHYRVGEVTDALLTELGLEEEIAVFAGGADNACGALGAGVINEDQTLCSIGTSGVILAPENSEGLNYGHNIHYFKHVLPNTAYAMGVTLSAGYSLKWFKETVFPETSFEDMIEAASKTNIGANGLIYAPYIQGERTPHGDATVRGSFIGLSGSTTAGQMARATIEGITYALYEAIVFMRQAGKSIDHIISIGGGAKSEFWLQLQADVFNTKVSKLNYEEGPGMGAAMLAAVGLEWFDSFEDCTKQFIKTSNTYTPNEDNHQRYTQYFEIYRQVYTQTKDLSRQLLATEQN</sequence>
<proteinExistence type="inferred from homology"/>
<feature type="domain" description="Carbohydrate kinase FGGY N-terminal" evidence="11">
    <location>
        <begin position="4"/>
        <end position="243"/>
    </location>
</feature>
<comment type="function">
    <text evidence="8">Catalyzes the phosphorylation of D-xylulose to D-xylulose 5-phosphate.</text>
</comment>
<evidence type="ECO:0000256" key="5">
    <source>
        <dbReference type="ARBA" id="ARBA00022777"/>
    </source>
</evidence>
<dbReference type="GO" id="GO:0042732">
    <property type="term" value="P:D-xylose metabolic process"/>
    <property type="evidence" value="ECO:0007669"/>
    <property type="project" value="UniProtKB-KW"/>
</dbReference>
<evidence type="ECO:0000313" key="13">
    <source>
        <dbReference type="EMBL" id="KYH13890.1"/>
    </source>
</evidence>
<evidence type="ECO:0000256" key="9">
    <source>
        <dbReference type="RuleBase" id="RU003733"/>
    </source>
</evidence>
<dbReference type="AlphaFoldDB" id="A0A151A3Z3"/>
<feature type="active site" description="Proton acceptor" evidence="8">
    <location>
        <position position="236"/>
    </location>
</feature>
<dbReference type="PANTHER" id="PTHR43095">
    <property type="entry name" value="SUGAR KINASE"/>
    <property type="match status" value="1"/>
</dbReference>
<dbReference type="PIRSF" id="PIRSF000538">
    <property type="entry name" value="GlpK"/>
    <property type="match status" value="1"/>
</dbReference>
<dbReference type="InterPro" id="IPR000577">
    <property type="entry name" value="Carb_kinase_FGGY"/>
</dbReference>
<dbReference type="GO" id="GO:0005524">
    <property type="term" value="F:ATP binding"/>
    <property type="evidence" value="ECO:0007669"/>
    <property type="project" value="UniProtKB-UniRule"/>
</dbReference>
<dbReference type="PROSITE" id="PS00933">
    <property type="entry name" value="FGGY_KINASES_1"/>
    <property type="match status" value="1"/>
</dbReference>
<evidence type="ECO:0000313" key="14">
    <source>
        <dbReference type="Proteomes" id="UP000075418"/>
    </source>
</evidence>
<keyword evidence="3 8" id="KW-0808">Transferase</keyword>
<evidence type="ECO:0000256" key="10">
    <source>
        <dbReference type="RuleBase" id="RU364073"/>
    </source>
</evidence>
<evidence type="ECO:0000256" key="8">
    <source>
        <dbReference type="HAMAP-Rule" id="MF_02220"/>
    </source>
</evidence>
<feature type="domain" description="Carbohydrate kinase FGGY C-terminal" evidence="12">
    <location>
        <begin position="253"/>
        <end position="438"/>
    </location>
</feature>
<dbReference type="PANTHER" id="PTHR43095:SF5">
    <property type="entry name" value="XYLULOSE KINASE"/>
    <property type="match status" value="1"/>
</dbReference>
<dbReference type="EC" id="2.7.1.17" evidence="8 10"/>
<dbReference type="CDD" id="cd07808">
    <property type="entry name" value="ASKHA_NBD_FGGY_EcXK-like"/>
    <property type="match status" value="1"/>
</dbReference>
<dbReference type="EMBL" id="LUGM01000002">
    <property type="protein sequence ID" value="KYH13890.1"/>
    <property type="molecule type" value="Genomic_DNA"/>
</dbReference>
<protein>
    <recommendedName>
        <fullName evidence="8 10">Xylulose kinase</fullName>
        <shortName evidence="8 10">Xylulokinase</shortName>
        <ecNumber evidence="8 10">2.7.1.17</ecNumber>
    </recommendedName>
</protein>
<evidence type="ECO:0000259" key="11">
    <source>
        <dbReference type="Pfam" id="PF00370"/>
    </source>
</evidence>
<comment type="similarity">
    <text evidence="1 8 9">Belongs to the FGGY kinase family.</text>
</comment>
<evidence type="ECO:0000256" key="4">
    <source>
        <dbReference type="ARBA" id="ARBA00022741"/>
    </source>
</evidence>
<gene>
    <name evidence="8 10" type="primary">xylB</name>
    <name evidence="13" type="ORF">A0131_03595</name>
</gene>
<dbReference type="Pfam" id="PF02782">
    <property type="entry name" value="FGGY_C"/>
    <property type="match status" value="1"/>
</dbReference>
<evidence type="ECO:0000256" key="1">
    <source>
        <dbReference type="ARBA" id="ARBA00009156"/>
    </source>
</evidence>
<dbReference type="InterPro" id="IPR018485">
    <property type="entry name" value="FGGY_C"/>
</dbReference>
<dbReference type="InterPro" id="IPR006000">
    <property type="entry name" value="Xylulokinase"/>
</dbReference>
<keyword evidence="2 8" id="KW-0859">Xylose metabolism</keyword>
<dbReference type="InterPro" id="IPR043129">
    <property type="entry name" value="ATPase_NBD"/>
</dbReference>
<evidence type="ECO:0000256" key="7">
    <source>
        <dbReference type="ARBA" id="ARBA00023277"/>
    </source>
</evidence>
<dbReference type="RefSeq" id="WP_061854119.1">
    <property type="nucleotide sequence ID" value="NZ_LUGM01000002.1"/>
</dbReference>
<evidence type="ECO:0000259" key="12">
    <source>
        <dbReference type="Pfam" id="PF02782"/>
    </source>
</evidence>
<name>A0A151A3Z3_9STAP</name>
<dbReference type="HAMAP" id="MF_02220">
    <property type="entry name" value="XylB"/>
    <property type="match status" value="1"/>
</dbReference>
<keyword evidence="4 8" id="KW-0547">Nucleotide-binding</keyword>
<dbReference type="Proteomes" id="UP000075418">
    <property type="component" value="Unassembled WGS sequence"/>
</dbReference>
<feature type="binding site" evidence="8">
    <location>
        <begin position="82"/>
        <end position="83"/>
    </location>
    <ligand>
        <name>substrate</name>
    </ligand>
</feature>
<feature type="site" description="Important for activity" evidence="8">
    <location>
        <position position="9"/>
    </location>
</feature>
<evidence type="ECO:0000256" key="2">
    <source>
        <dbReference type="ARBA" id="ARBA00022629"/>
    </source>
</evidence>
<dbReference type="Pfam" id="PF00370">
    <property type="entry name" value="FGGY_N"/>
    <property type="match status" value="1"/>
</dbReference>
<evidence type="ECO:0000256" key="6">
    <source>
        <dbReference type="ARBA" id="ARBA00022840"/>
    </source>
</evidence>
<comment type="catalytic activity">
    <reaction evidence="8 10">
        <text>D-xylulose + ATP = D-xylulose 5-phosphate + ADP + H(+)</text>
        <dbReference type="Rhea" id="RHEA:10964"/>
        <dbReference type="ChEBI" id="CHEBI:15378"/>
        <dbReference type="ChEBI" id="CHEBI:17140"/>
        <dbReference type="ChEBI" id="CHEBI:30616"/>
        <dbReference type="ChEBI" id="CHEBI:57737"/>
        <dbReference type="ChEBI" id="CHEBI:456216"/>
        <dbReference type="EC" id="2.7.1.17"/>
    </reaction>
</comment>
<evidence type="ECO:0000256" key="3">
    <source>
        <dbReference type="ARBA" id="ARBA00022679"/>
    </source>
</evidence>
<dbReference type="SUPFAM" id="SSF53067">
    <property type="entry name" value="Actin-like ATPase domain"/>
    <property type="match status" value="2"/>
</dbReference>
<keyword evidence="5 8" id="KW-0418">Kinase</keyword>
<keyword evidence="7 8" id="KW-0119">Carbohydrate metabolism</keyword>
<dbReference type="InterPro" id="IPR018484">
    <property type="entry name" value="FGGY_N"/>
</dbReference>
<dbReference type="GO" id="GO:0004856">
    <property type="term" value="F:D-xylulokinase activity"/>
    <property type="evidence" value="ECO:0007669"/>
    <property type="project" value="UniProtKB-UniRule"/>
</dbReference>
<dbReference type="PROSITE" id="PS00445">
    <property type="entry name" value="FGGY_KINASES_2"/>
    <property type="match status" value="1"/>
</dbReference>
<comment type="caution">
    <text evidence="13">The sequence shown here is derived from an EMBL/GenBank/DDBJ whole genome shotgun (WGS) entry which is preliminary data.</text>
</comment>
<organism evidence="13 14">
    <name type="scientific">Staphylococcus kloosii</name>
    <dbReference type="NCBI Taxonomy" id="29384"/>
    <lineage>
        <taxon>Bacteria</taxon>
        <taxon>Bacillati</taxon>
        <taxon>Bacillota</taxon>
        <taxon>Bacilli</taxon>
        <taxon>Bacillales</taxon>
        <taxon>Staphylococcaceae</taxon>
        <taxon>Staphylococcus</taxon>
    </lineage>
</organism>
<dbReference type="InterPro" id="IPR050406">
    <property type="entry name" value="FGGY_Carb_Kinase"/>
</dbReference>